<name>A0AAW2CML6_9ROSI</name>
<dbReference type="AlphaFoldDB" id="A0AAW2CML6"/>
<dbReference type="Proteomes" id="UP001459277">
    <property type="component" value="Unassembled WGS sequence"/>
</dbReference>
<evidence type="ECO:0000313" key="2">
    <source>
        <dbReference type="Proteomes" id="UP001459277"/>
    </source>
</evidence>
<reference evidence="1 2" key="1">
    <citation type="submission" date="2024-01" db="EMBL/GenBank/DDBJ databases">
        <title>A telomere-to-telomere, gap-free genome of sweet tea (Lithocarpus litseifolius).</title>
        <authorList>
            <person name="Zhou J."/>
        </authorList>
    </citation>
    <scope>NUCLEOTIDE SEQUENCE [LARGE SCALE GENOMIC DNA]</scope>
    <source>
        <strain evidence="1">Zhou-2022a</strain>
        <tissue evidence="1">Leaf</tissue>
    </source>
</reference>
<evidence type="ECO:0000313" key="1">
    <source>
        <dbReference type="EMBL" id="KAK9998797.1"/>
    </source>
</evidence>
<keyword evidence="2" id="KW-1185">Reference proteome</keyword>
<dbReference type="EMBL" id="JAZDWU010000006">
    <property type="protein sequence ID" value="KAK9998797.1"/>
    <property type="molecule type" value="Genomic_DNA"/>
</dbReference>
<sequence>MGFKSGKGLTEDLQQWIDHCPLVLQLEERKKVKHYGKTFRFEAMWLKDSNCEEIVNLAWEEASTMGLDFPMVKCLDNCGIKLEMWNKSVFGHMGNNLTRLQTHLEWLELQSVTPEVIASMRETRVELNCWRDKAEAMWPQRSRLSWIQLGDKNTGFFHSKAFT</sequence>
<proteinExistence type="predicted"/>
<gene>
    <name evidence="1" type="ORF">SO802_018400</name>
</gene>
<accession>A0AAW2CML6</accession>
<comment type="caution">
    <text evidence="1">The sequence shown here is derived from an EMBL/GenBank/DDBJ whole genome shotgun (WGS) entry which is preliminary data.</text>
</comment>
<organism evidence="1 2">
    <name type="scientific">Lithocarpus litseifolius</name>
    <dbReference type="NCBI Taxonomy" id="425828"/>
    <lineage>
        <taxon>Eukaryota</taxon>
        <taxon>Viridiplantae</taxon>
        <taxon>Streptophyta</taxon>
        <taxon>Embryophyta</taxon>
        <taxon>Tracheophyta</taxon>
        <taxon>Spermatophyta</taxon>
        <taxon>Magnoliopsida</taxon>
        <taxon>eudicotyledons</taxon>
        <taxon>Gunneridae</taxon>
        <taxon>Pentapetalae</taxon>
        <taxon>rosids</taxon>
        <taxon>fabids</taxon>
        <taxon>Fagales</taxon>
        <taxon>Fagaceae</taxon>
        <taxon>Lithocarpus</taxon>
    </lineage>
</organism>
<protein>
    <submittedName>
        <fullName evidence="1">Uncharacterized protein</fullName>
    </submittedName>
</protein>